<evidence type="ECO:0000313" key="3">
    <source>
        <dbReference type="EMBL" id="MDP9765301.1"/>
    </source>
</evidence>
<dbReference type="Proteomes" id="UP001232163">
    <property type="component" value="Unassembled WGS sequence"/>
</dbReference>
<reference evidence="3 4" key="1">
    <citation type="submission" date="2023-07" db="EMBL/GenBank/DDBJ databases">
        <title>Genomic Encyclopedia of Type Strains, Phase IV (KMG-IV): sequencing the most valuable type-strain genomes for metagenomic binning, comparative biology and taxonomic classification.</title>
        <authorList>
            <person name="Goeker M."/>
        </authorList>
    </citation>
    <scope>NUCLEOTIDE SEQUENCE [LARGE SCALE GENOMIC DNA]</scope>
    <source>
        <strain evidence="3 4">NIO-1023</strain>
    </source>
</reference>
<gene>
    <name evidence="3" type="ORF">QO006_002749</name>
</gene>
<name>A0ABT9MFC2_9DEIO</name>
<dbReference type="EMBL" id="JAURUR010000010">
    <property type="protein sequence ID" value="MDP9765301.1"/>
    <property type="molecule type" value="Genomic_DNA"/>
</dbReference>
<dbReference type="Gene3D" id="2.60.40.10">
    <property type="entry name" value="Immunoglobulins"/>
    <property type="match status" value="1"/>
</dbReference>
<proteinExistence type="predicted"/>
<feature type="compositionally biased region" description="Polar residues" evidence="1">
    <location>
        <begin position="674"/>
        <end position="683"/>
    </location>
</feature>
<dbReference type="InterPro" id="IPR013783">
    <property type="entry name" value="Ig-like_fold"/>
</dbReference>
<comment type="caution">
    <text evidence="3">The sequence shown here is derived from an EMBL/GenBank/DDBJ whole genome shotgun (WGS) entry which is preliminary data.</text>
</comment>
<evidence type="ECO:0008006" key="5">
    <source>
        <dbReference type="Google" id="ProtNLM"/>
    </source>
</evidence>
<feature type="signal peptide" evidence="2">
    <location>
        <begin position="1"/>
        <end position="16"/>
    </location>
</feature>
<organism evidence="3 4">
    <name type="scientific">Deinococcus enclensis</name>
    <dbReference type="NCBI Taxonomy" id="1049582"/>
    <lineage>
        <taxon>Bacteria</taxon>
        <taxon>Thermotogati</taxon>
        <taxon>Deinococcota</taxon>
        <taxon>Deinococci</taxon>
        <taxon>Deinococcales</taxon>
        <taxon>Deinococcaceae</taxon>
        <taxon>Deinococcus</taxon>
    </lineage>
</organism>
<keyword evidence="4" id="KW-1185">Reference proteome</keyword>
<keyword evidence="2" id="KW-0732">Signal</keyword>
<sequence>MLSLTALLAVGSVAGAQTLSTSLPLTSIGEKLRWTVGDQNLTLSVPVAGPVKLEVYSPRVDPADYRSDTYYGDETYAPEQVTTTFTLIDAQGKVVATRLFTPGPHAWETLFDQALPAGTYQLNINTQGNGKNTFAVRLAGVSAAVSADRLTVNVHSRDWVPALNVTSDGAGYVLRMYDGDGSQELEARFRDASGNITPLPVGADLAFNDLPVPAVPGQYTLELRQPATARQYSNSVGFSLTRAGQPAPLTVAQVDQTGLLRLNAELILPTGNFPTQVNVAVNGRPTPVDGDFEERVKEGEYTLTPAPVPGADVSIDRRTVTVPRGGSAQATVQVRPQVALSLTPDKPQVCIGDTVTFTARATTAYAGELPLDLNLNAPALGVAGMGSVQSVLSADRPGELRVTGVVTEAGELTATAQMKFWGPTQSASVRVLPSATTIQLSRSMPEQAQPGEEITVSLRVRNTAEQPVPFTLQDQVGTGLEALDSTEFSGTLAPGEERVLTYQARVTGSGTLPLTATLNTPACPAPQQVTGQVTAQAPQPVTSTPEPAPAAPEMARSSVVTLPFDAPGNASSLVVAHALPEGATYVPGSARLDGQLLTDPVRGPSGTLYWVLPGQLSRDPQSVQRGAVSYQLAHTGPLGPLPAPALLARLPGERTVHIEGQVDLQDLKAARPITASSDTQPQANPGPIKFPVNGSTVTNVDRVRVVVTSQAATEAPPLSVNGTVVDRALIGEVTEDPTTGIRTETYYGVPIRPGPNTLAFGDDQVTVHYAVGTARAEITPLQLTADGVAPLRLEVRAYDAFGKPSSSPFITLRPNLEVRQPDANPGEGEYQIRLVDGVGILELQPQSTPTVLNLSVLVGQDVQQYTYEVRPDTRRLGVGVVSATVGLDGNFSVQDDVSWAARGTYEGPLLGGKIYLAADKDGLPTDRDTLKRYTVTGDGSIETVPLQGIDPVAFTFDHPSFRVQYRQTSVPIDVLSVGEQLTALTAYSKTNPQLSGFVAMVPGDRITNERVQPEGTRILRLARGQIVPGSETLELVILEKGTGKELRRVPLTRNVDYQLDLNTGIVTLARALDHFDDNLNEQLVLASYRITNAGSNRALAFGTQIKYTGQHYTVGAAVVSLDGTVTYGARATYANGQTRADGLLAYSGGIQASADFTTSLALGDRSVFAARFRYQDLNYAGLNPFMPGMTASATLDTQLTSLIRVVAGAEYHSTYTRDASGQPQTTAEGGSVTARAEYRIAPFSVGAGLKYGFGDVAGLSGIASVGYHKDPLDVDIIHIQPFTDTTRPETVFTVQYRVTDHLKLGFTDKYTWGVGHAAALTLDGTLGNINYAVAYDLPNAGGQGNRARFGVSTLLPLTDRLTAGLRGSVMQDFANDTTEIGAGVDLNYKTDRVSATIGTDVAYTSSSAAEGFSTVIRAGIAGSVTDELTLSADGLAEFGLRGTGQRLALGYAYRDRNFNSLGVVRYVNGSLAGGQPELSSNLSAEYRQPQFAVRGSFDTRTLLSDTDTFTAQLGVNGTFYLTNTFGVGGWAHLLTQPSSQTNLYGYGLEATYNLLPGTWISAGYNIKGFDGISRTYYTRPGFYLRLDLTLDETLGGQK</sequence>
<feature type="chain" id="PRO_5046590022" description="DUF11 domain-containing protein" evidence="2">
    <location>
        <begin position="17"/>
        <end position="1598"/>
    </location>
</feature>
<dbReference type="RefSeq" id="WP_307467134.1">
    <property type="nucleotide sequence ID" value="NZ_JAURUR010000010.1"/>
</dbReference>
<evidence type="ECO:0000256" key="1">
    <source>
        <dbReference type="SAM" id="MobiDB-lite"/>
    </source>
</evidence>
<evidence type="ECO:0000313" key="4">
    <source>
        <dbReference type="Proteomes" id="UP001232163"/>
    </source>
</evidence>
<evidence type="ECO:0000256" key="2">
    <source>
        <dbReference type="SAM" id="SignalP"/>
    </source>
</evidence>
<accession>A0ABT9MFC2</accession>
<feature type="region of interest" description="Disordered" evidence="1">
    <location>
        <begin position="674"/>
        <end position="694"/>
    </location>
</feature>
<protein>
    <recommendedName>
        <fullName evidence="5">DUF11 domain-containing protein</fullName>
    </recommendedName>
</protein>